<reference evidence="2" key="2">
    <citation type="journal article" date="2009" name="J. Med. Virol.">
        <title>Molecular epidemiology of HCV genotypes among injection drug users in Taiwan: Full-length sequences of two new subtype 6w strains and a recombinant form_2b6w.</title>
        <authorList>
            <person name="Lee Y.M."/>
            <person name="Lin H.J."/>
            <person name="Chen Y.J."/>
            <person name="Lee C.M."/>
            <person name="Wang S.F."/>
            <person name="Chang K.Y."/>
            <person name="Chen T.L."/>
            <person name="Liu H.F."/>
            <person name="Chen Y.M."/>
        </authorList>
    </citation>
    <scope>NUCLEOTIDE SEQUENCE</scope>
    <source>
        <strain evidence="2">D59</strain>
    </source>
</reference>
<name>D1G1Y4_9HEPC</name>
<keyword evidence="1" id="KW-0472">Membrane</keyword>
<keyword evidence="1" id="KW-1133">Transmembrane helix</keyword>
<sequence>AHPLPRFQKEARGYPGEPHWLPWGWGTFGIRWLLPLGWDRSEVFLVARTPNRGPLRGNKLNSANDLTATRELDVLGGTVVVFFVFFLGFRKCAHGK</sequence>
<evidence type="ECO:0000313" key="2">
    <source>
        <dbReference type="EMBL" id="ACT37007.1"/>
    </source>
</evidence>
<reference evidence="2" key="1">
    <citation type="submission" date="2008-12" db="EMBL/GenBank/DDBJ databases">
        <authorList>
            <person name="Chen Y.-M."/>
            <person name="Chen T.-L."/>
            <person name="Lee C.-M."/>
            <person name="Lee Y.-M."/>
            <person name="Chen C.-Y."/>
            <person name="Lin H.-J."/>
        </authorList>
    </citation>
    <scope>NUCLEOTIDE SEQUENCE</scope>
    <source>
        <strain evidence="2">D59</strain>
    </source>
</reference>
<proteinExistence type="predicted"/>
<evidence type="ECO:0000256" key="1">
    <source>
        <dbReference type="SAM" id="Phobius"/>
    </source>
</evidence>
<protein>
    <submittedName>
        <fullName evidence="2">Polyprotein</fullName>
    </submittedName>
</protein>
<accession>D1G1Y4</accession>
<organism evidence="2">
    <name type="scientific">Hepacivirus hominis</name>
    <dbReference type="NCBI Taxonomy" id="3052230"/>
    <lineage>
        <taxon>Viruses</taxon>
        <taxon>Riboviria</taxon>
        <taxon>Orthornavirae</taxon>
        <taxon>Kitrinoviricota</taxon>
        <taxon>Flasuviricetes</taxon>
        <taxon>Amarillovirales</taxon>
        <taxon>Flaviviridae</taxon>
        <taxon>Hepacivirus</taxon>
    </lineage>
</organism>
<feature type="non-terminal residue" evidence="2">
    <location>
        <position position="1"/>
    </location>
</feature>
<keyword evidence="1" id="KW-0812">Transmembrane</keyword>
<feature type="transmembrane region" description="Helical" evidence="1">
    <location>
        <begin position="72"/>
        <end position="89"/>
    </location>
</feature>
<feature type="non-terminal residue" evidence="2">
    <location>
        <position position="96"/>
    </location>
</feature>
<dbReference type="EMBL" id="FJ515028">
    <property type="protein sequence ID" value="ACT37007.1"/>
    <property type="molecule type" value="Genomic_RNA"/>
</dbReference>